<evidence type="ECO:0000259" key="2">
    <source>
        <dbReference type="Pfam" id="PF04773"/>
    </source>
</evidence>
<evidence type="ECO:0000313" key="4">
    <source>
        <dbReference type="EMBL" id="MRY10418.1"/>
    </source>
</evidence>
<reference evidence="4" key="1">
    <citation type="journal article" date="2019" name="Nat. Med.">
        <title>A library of human gut bacterial isolates paired with longitudinal multiomics data enables mechanistic microbiome research.</title>
        <authorList>
            <person name="Poyet M."/>
            <person name="Groussin M."/>
            <person name="Gibbons S.M."/>
            <person name="Avila-Pacheco J."/>
            <person name="Jiang X."/>
            <person name="Kearney S.M."/>
            <person name="Perrotta A.R."/>
            <person name="Berdy B."/>
            <person name="Zhao S."/>
            <person name="Lieberman T.D."/>
            <person name="Swanson P.K."/>
            <person name="Smith M."/>
            <person name="Roesemann S."/>
            <person name="Alexander J.E."/>
            <person name="Rich S.A."/>
            <person name="Livny J."/>
            <person name="Vlamakis H."/>
            <person name="Clish C."/>
            <person name="Bullock K."/>
            <person name="Deik A."/>
            <person name="Scott J."/>
            <person name="Pierce K.A."/>
            <person name="Xavier R.J."/>
            <person name="Alm E.J."/>
        </authorList>
    </citation>
    <scope>NUCLEOTIDE SEQUENCE</scope>
    <source>
        <strain evidence="4">BIOML-A4</strain>
    </source>
</reference>
<dbReference type="PIRSF" id="PIRSF018266">
    <property type="entry name" value="FecR"/>
    <property type="match status" value="1"/>
</dbReference>
<evidence type="ECO:0000256" key="1">
    <source>
        <dbReference type="SAM" id="Phobius"/>
    </source>
</evidence>
<evidence type="ECO:0000259" key="3">
    <source>
        <dbReference type="Pfam" id="PF16344"/>
    </source>
</evidence>
<dbReference type="Gene3D" id="2.60.120.1440">
    <property type="match status" value="1"/>
</dbReference>
<accession>A0A6G1Z9F6</accession>
<dbReference type="RefSeq" id="WP_009860382.1">
    <property type="nucleotide sequence ID" value="NZ_CAJLDJ010000006.1"/>
</dbReference>
<keyword evidence="1" id="KW-0812">Transmembrane</keyword>
<dbReference type="InterPro" id="IPR012373">
    <property type="entry name" value="Ferrdict_sens_TM"/>
</dbReference>
<dbReference type="GO" id="GO:0016989">
    <property type="term" value="F:sigma factor antagonist activity"/>
    <property type="evidence" value="ECO:0007669"/>
    <property type="project" value="TreeGrafter"/>
</dbReference>
<dbReference type="Gene3D" id="3.55.50.30">
    <property type="match status" value="1"/>
</dbReference>
<dbReference type="InterPro" id="IPR032508">
    <property type="entry name" value="FecR_C"/>
</dbReference>
<name>A0A6G1Z9F6_9BACT</name>
<proteinExistence type="predicted"/>
<gene>
    <name evidence="4" type="ORF">GKE01_02920</name>
</gene>
<feature type="domain" description="FecR protein" evidence="2">
    <location>
        <begin position="118"/>
        <end position="212"/>
    </location>
</feature>
<dbReference type="PANTHER" id="PTHR30273:SF2">
    <property type="entry name" value="PROTEIN FECR"/>
    <property type="match status" value="1"/>
</dbReference>
<protein>
    <submittedName>
        <fullName evidence="4">DUF4974 domain-containing protein</fullName>
    </submittedName>
</protein>
<keyword evidence="1" id="KW-1133">Transmembrane helix</keyword>
<dbReference type="Pfam" id="PF16344">
    <property type="entry name" value="FecR_C"/>
    <property type="match status" value="1"/>
</dbReference>
<feature type="domain" description="Protein FecR C-terminal" evidence="3">
    <location>
        <begin position="256"/>
        <end position="322"/>
    </location>
</feature>
<feature type="transmembrane region" description="Helical" evidence="1">
    <location>
        <begin position="84"/>
        <end position="102"/>
    </location>
</feature>
<dbReference type="EMBL" id="WKLP01000003">
    <property type="protein sequence ID" value="MRY10418.1"/>
    <property type="molecule type" value="Genomic_DNA"/>
</dbReference>
<keyword evidence="1" id="KW-0472">Membrane</keyword>
<dbReference type="PANTHER" id="PTHR30273">
    <property type="entry name" value="PERIPLASMIC SIGNAL SENSOR AND SIGMA FACTOR ACTIVATOR FECR-RELATED"/>
    <property type="match status" value="1"/>
</dbReference>
<organism evidence="4">
    <name type="scientific">Parabacteroides goldsteinii</name>
    <dbReference type="NCBI Taxonomy" id="328812"/>
    <lineage>
        <taxon>Bacteria</taxon>
        <taxon>Pseudomonadati</taxon>
        <taxon>Bacteroidota</taxon>
        <taxon>Bacteroidia</taxon>
        <taxon>Bacteroidales</taxon>
        <taxon>Tannerellaceae</taxon>
        <taxon>Parabacteroides</taxon>
    </lineage>
</organism>
<dbReference type="Pfam" id="PF04773">
    <property type="entry name" value="FecR"/>
    <property type="match status" value="1"/>
</dbReference>
<dbReference type="AlphaFoldDB" id="A0A6G1Z9F6"/>
<dbReference type="InterPro" id="IPR006860">
    <property type="entry name" value="FecR"/>
</dbReference>
<comment type="caution">
    <text evidence="4">The sequence shown here is derived from an EMBL/GenBank/DDBJ whole genome shotgun (WGS) entry which is preliminary data.</text>
</comment>
<sequence>MRIELLHRLIAGTTTEEENRQLMEWFRQCASKEEFFMLFETAWKESPDEMPRDVQERMYRRLSRELDEKKTKTILLRSRFSWKVWPQIAVACIIIVLGLVNYRMNDKQKQLSTQNFTVLAEKGQRAFITLPDSTKVWLNSDTKISYPADYGLKERNVTLVGEAYFEVAKNPDKRFIVEAKGMQVEALGTSFNVNAYQNDNKIIASLFSGSVRVSYDRHVAILKPHESVKVDLLNRSFSRYKDESMQNIALWRKNEITFDGESLEEITHIMSRLYNTTICIEDESLKKVCYIGTIRNNNLENFIDIINLTTPVVYENKGDTVFLRKRVP</sequence>